<keyword evidence="1" id="KW-0472">Membrane</keyword>
<name>A0AB74QFM4_CLODI</name>
<dbReference type="AlphaFoldDB" id="A0AB74QFM4"/>
<keyword evidence="1" id="KW-1133">Transmembrane helix</keyword>
<accession>A0AB74QFM4</accession>
<sequence length="397" mass="45343">MNIVLDERQKEEYRQLRKNSRARWQGGGFGIQGAIKGATQAGAMNMVTGVAHSAFNMISKIGTSIKVNKQKSKIFNDPSTLDVLSEVIYLAILDIKYSYIKFLENNAGLQFGYIHEEEEEEANVILSNIKGRNLDEEEKINLIKGLIDLNPYMESLYTYIVDNFGDENMEVSKMASYFGFNIEPYKLSLVENKLINLETNTEEETILAKQLILKEVNRLGINSKVNGIEELDRKLNQFDIEARTVDNILFETREKANLARQEKLDIESIIKNLDENNEENLVNIKKEIESRNFKTEIADLYIDRINNHIKNLYSDTINEAEQYEDNKTNFKSTLIGSAFIVPLGIYFFGNVGIILKIVIGIFLLSAVSALFESYKKLKASKYSLKQLKKLKKSGKII</sequence>
<gene>
    <name evidence="2" type="ORF">SAMEA1402399_03530</name>
</gene>
<organism evidence="2 3">
    <name type="scientific">Clostridioides difficile</name>
    <name type="common">Peptoclostridium difficile</name>
    <dbReference type="NCBI Taxonomy" id="1496"/>
    <lineage>
        <taxon>Bacteria</taxon>
        <taxon>Bacillati</taxon>
        <taxon>Bacillota</taxon>
        <taxon>Clostridia</taxon>
        <taxon>Peptostreptococcales</taxon>
        <taxon>Peptostreptococcaceae</taxon>
        <taxon>Clostridioides</taxon>
    </lineage>
</organism>
<keyword evidence="1" id="KW-0812">Transmembrane</keyword>
<feature type="transmembrane region" description="Helical" evidence="1">
    <location>
        <begin position="345"/>
        <end position="371"/>
    </location>
</feature>
<evidence type="ECO:0000313" key="2">
    <source>
        <dbReference type="EMBL" id="VFD35442.1"/>
    </source>
</evidence>
<dbReference type="Proteomes" id="UP000411588">
    <property type="component" value="Unassembled WGS sequence"/>
</dbReference>
<dbReference type="EMBL" id="CAADAN010000017">
    <property type="protein sequence ID" value="VFD35442.1"/>
    <property type="molecule type" value="Genomic_DNA"/>
</dbReference>
<comment type="caution">
    <text evidence="2">The sequence shown here is derived from an EMBL/GenBank/DDBJ whole genome shotgun (WGS) entry which is preliminary data.</text>
</comment>
<evidence type="ECO:0000256" key="1">
    <source>
        <dbReference type="SAM" id="Phobius"/>
    </source>
</evidence>
<dbReference type="RefSeq" id="WP_009903543.1">
    <property type="nucleotide sequence ID" value="NZ_BIOV01000035.1"/>
</dbReference>
<protein>
    <submittedName>
        <fullName evidence="2">Uncharacterized protein</fullName>
    </submittedName>
</protein>
<evidence type="ECO:0000313" key="3">
    <source>
        <dbReference type="Proteomes" id="UP000411588"/>
    </source>
</evidence>
<proteinExistence type="predicted"/>
<reference evidence="2 3" key="1">
    <citation type="submission" date="2019-02" db="EMBL/GenBank/DDBJ databases">
        <authorList>
            <consortium name="Pathogen Informatics"/>
        </authorList>
    </citation>
    <scope>NUCLEOTIDE SEQUENCE [LARGE SCALE GENOMIC DNA]</scope>
    <source>
        <strain evidence="3">clo34</strain>
    </source>
</reference>